<dbReference type="Proteomes" id="UP000434582">
    <property type="component" value="Unassembled WGS sequence"/>
</dbReference>
<sequence length="248" mass="27054">MTDMPLIPETLSRGLPVKGSRAMMREVLAPIEGLRIADLGCGDGTWVRFLTGEGATVVGCDPNPRQLDKAKATPPVGGERYVSAGAEAVPLDAGSQDVALFFNSLHHVPEHLMAPAVAEAARITRPGGRVVAFEPVARGANYELGKPVDDEIQVRALAHRALHDAARAEDIPLSLDREFEYVTVSKKRDFETWREQQVRISPGRAATFEADEAGLRGHFEQVLSDLPRDEDGTILLDQPMRCTILLRT</sequence>
<dbReference type="GO" id="GO:0032259">
    <property type="term" value="P:methylation"/>
    <property type="evidence" value="ECO:0007669"/>
    <property type="project" value="UniProtKB-KW"/>
</dbReference>
<gene>
    <name evidence="2" type="ORF">GHC57_05975</name>
</gene>
<evidence type="ECO:0000313" key="3">
    <source>
        <dbReference type="Proteomes" id="UP000434582"/>
    </source>
</evidence>
<proteinExistence type="predicted"/>
<dbReference type="InterPro" id="IPR029063">
    <property type="entry name" value="SAM-dependent_MTases_sf"/>
</dbReference>
<dbReference type="Pfam" id="PF08241">
    <property type="entry name" value="Methyltransf_11"/>
    <property type="match status" value="1"/>
</dbReference>
<keyword evidence="3" id="KW-1185">Reference proteome</keyword>
<dbReference type="PANTHER" id="PTHR43591:SF24">
    <property type="entry name" value="2-METHOXY-6-POLYPRENYL-1,4-BENZOQUINOL METHYLASE, MITOCHONDRIAL"/>
    <property type="match status" value="1"/>
</dbReference>
<dbReference type="AlphaFoldDB" id="A0A7X1ZER2"/>
<reference evidence="2 3" key="1">
    <citation type="submission" date="2019-10" db="EMBL/GenBank/DDBJ databases">
        <title>Draft whole-genome sequence of the purple nonsulfur photosynthetic bacterium Roseospira navarrensis DSM 15114.</title>
        <authorList>
            <person name="Kyndt J.A."/>
            <person name="Meyer T.E."/>
        </authorList>
    </citation>
    <scope>NUCLEOTIDE SEQUENCE [LARGE SCALE GENOMIC DNA]</scope>
    <source>
        <strain evidence="2 3">DSM 15114</strain>
    </source>
</reference>
<keyword evidence="2" id="KW-0808">Transferase</keyword>
<accession>A0A7X1ZER2</accession>
<feature type="domain" description="Methyltransferase type 11" evidence="1">
    <location>
        <begin position="38"/>
        <end position="131"/>
    </location>
</feature>
<dbReference type="EMBL" id="WIVE01000012">
    <property type="protein sequence ID" value="MQX36062.1"/>
    <property type="molecule type" value="Genomic_DNA"/>
</dbReference>
<dbReference type="GO" id="GO:0008757">
    <property type="term" value="F:S-adenosylmethionine-dependent methyltransferase activity"/>
    <property type="evidence" value="ECO:0007669"/>
    <property type="project" value="InterPro"/>
</dbReference>
<evidence type="ECO:0000313" key="2">
    <source>
        <dbReference type="EMBL" id="MQX36062.1"/>
    </source>
</evidence>
<dbReference type="PANTHER" id="PTHR43591">
    <property type="entry name" value="METHYLTRANSFERASE"/>
    <property type="match status" value="1"/>
</dbReference>
<protein>
    <submittedName>
        <fullName evidence="2">Methyltransferase domain-containing protein</fullName>
    </submittedName>
</protein>
<organism evidence="2 3">
    <name type="scientific">Roseospira navarrensis</name>
    <dbReference type="NCBI Taxonomy" id="140058"/>
    <lineage>
        <taxon>Bacteria</taxon>
        <taxon>Pseudomonadati</taxon>
        <taxon>Pseudomonadota</taxon>
        <taxon>Alphaproteobacteria</taxon>
        <taxon>Rhodospirillales</taxon>
        <taxon>Rhodospirillaceae</taxon>
        <taxon>Roseospira</taxon>
    </lineage>
</organism>
<dbReference type="SUPFAM" id="SSF53335">
    <property type="entry name" value="S-adenosyl-L-methionine-dependent methyltransferases"/>
    <property type="match status" value="1"/>
</dbReference>
<name>A0A7X1ZER2_9PROT</name>
<comment type="caution">
    <text evidence="2">The sequence shown here is derived from an EMBL/GenBank/DDBJ whole genome shotgun (WGS) entry which is preliminary data.</text>
</comment>
<dbReference type="Gene3D" id="3.40.50.150">
    <property type="entry name" value="Vaccinia Virus protein VP39"/>
    <property type="match status" value="1"/>
</dbReference>
<dbReference type="InterPro" id="IPR013216">
    <property type="entry name" value="Methyltransf_11"/>
</dbReference>
<dbReference type="OrthoDB" id="9808140at2"/>
<dbReference type="RefSeq" id="WP_153342184.1">
    <property type="nucleotide sequence ID" value="NZ_WIVE01000012.1"/>
</dbReference>
<evidence type="ECO:0000259" key="1">
    <source>
        <dbReference type="Pfam" id="PF08241"/>
    </source>
</evidence>
<dbReference type="CDD" id="cd02440">
    <property type="entry name" value="AdoMet_MTases"/>
    <property type="match status" value="1"/>
</dbReference>
<keyword evidence="2" id="KW-0489">Methyltransferase</keyword>